<comment type="caution">
    <text evidence="2">The sequence shown here is derived from an EMBL/GenBank/DDBJ whole genome shotgun (WGS) entry which is preliminary data.</text>
</comment>
<dbReference type="InterPro" id="IPR017937">
    <property type="entry name" value="Thioredoxin_CS"/>
</dbReference>
<evidence type="ECO:0000313" key="2">
    <source>
        <dbReference type="EMBL" id="GAH79859.1"/>
    </source>
</evidence>
<name>X1JNL1_9ZZZZ</name>
<dbReference type="Gene3D" id="3.40.30.10">
    <property type="entry name" value="Glutaredoxin"/>
    <property type="match status" value="1"/>
</dbReference>
<dbReference type="SUPFAM" id="SSF52833">
    <property type="entry name" value="Thioredoxin-like"/>
    <property type="match status" value="1"/>
</dbReference>
<dbReference type="CDD" id="cd02966">
    <property type="entry name" value="TlpA_like_family"/>
    <property type="match status" value="1"/>
</dbReference>
<dbReference type="AlphaFoldDB" id="X1JNL1"/>
<dbReference type="InterPro" id="IPR000866">
    <property type="entry name" value="AhpC/TSA"/>
</dbReference>
<sequence>MKRSITIAILSFFTVILISNCRSPEPSEEPQQGETSRKEATDFTLEGLDGVERTLSNQKGKVVIVDFWAAWCAPCKAEIPHLKKLYDSYKDEGLVVWGVGLDDVENLRKFAEEYDINYPILIGSTSLAYKYKVQGIPTTFLFDKKNRIAYRHVGFAPGMEKDLEKEVSQLLKE</sequence>
<dbReference type="InterPro" id="IPR036249">
    <property type="entry name" value="Thioredoxin-like_sf"/>
</dbReference>
<feature type="domain" description="Thioredoxin" evidence="1">
    <location>
        <begin position="34"/>
        <end position="172"/>
    </location>
</feature>
<dbReference type="Pfam" id="PF00578">
    <property type="entry name" value="AhpC-TSA"/>
    <property type="match status" value="1"/>
</dbReference>
<dbReference type="GO" id="GO:0016491">
    <property type="term" value="F:oxidoreductase activity"/>
    <property type="evidence" value="ECO:0007669"/>
    <property type="project" value="InterPro"/>
</dbReference>
<protein>
    <recommendedName>
        <fullName evidence="1">Thioredoxin domain-containing protein</fullName>
    </recommendedName>
</protein>
<proteinExistence type="predicted"/>
<accession>X1JNL1</accession>
<dbReference type="EMBL" id="BARU01035368">
    <property type="protein sequence ID" value="GAH79859.1"/>
    <property type="molecule type" value="Genomic_DNA"/>
</dbReference>
<organism evidence="2">
    <name type="scientific">marine sediment metagenome</name>
    <dbReference type="NCBI Taxonomy" id="412755"/>
    <lineage>
        <taxon>unclassified sequences</taxon>
        <taxon>metagenomes</taxon>
        <taxon>ecological metagenomes</taxon>
    </lineage>
</organism>
<dbReference type="GO" id="GO:0016209">
    <property type="term" value="F:antioxidant activity"/>
    <property type="evidence" value="ECO:0007669"/>
    <property type="project" value="InterPro"/>
</dbReference>
<dbReference type="InterPro" id="IPR013766">
    <property type="entry name" value="Thioredoxin_domain"/>
</dbReference>
<gene>
    <name evidence="2" type="ORF">S03H2_55381</name>
</gene>
<dbReference type="PRINTS" id="PR00421">
    <property type="entry name" value="THIOREDOXIN"/>
</dbReference>
<dbReference type="InterPro" id="IPR050553">
    <property type="entry name" value="Thioredoxin_ResA/DsbE_sf"/>
</dbReference>
<reference evidence="2" key="1">
    <citation type="journal article" date="2014" name="Front. Microbiol.">
        <title>High frequency of phylogenetically diverse reductive dehalogenase-homologous genes in deep subseafloor sedimentary metagenomes.</title>
        <authorList>
            <person name="Kawai M."/>
            <person name="Futagami T."/>
            <person name="Toyoda A."/>
            <person name="Takaki Y."/>
            <person name="Nishi S."/>
            <person name="Hori S."/>
            <person name="Arai W."/>
            <person name="Tsubouchi T."/>
            <person name="Morono Y."/>
            <person name="Uchiyama I."/>
            <person name="Ito T."/>
            <person name="Fujiyama A."/>
            <person name="Inagaki F."/>
            <person name="Takami H."/>
        </authorList>
    </citation>
    <scope>NUCLEOTIDE SEQUENCE</scope>
    <source>
        <strain evidence="2">Expedition CK06-06</strain>
    </source>
</reference>
<dbReference type="PROSITE" id="PS00194">
    <property type="entry name" value="THIOREDOXIN_1"/>
    <property type="match status" value="1"/>
</dbReference>
<dbReference type="PROSITE" id="PS51352">
    <property type="entry name" value="THIOREDOXIN_2"/>
    <property type="match status" value="1"/>
</dbReference>
<dbReference type="PANTHER" id="PTHR42852">
    <property type="entry name" value="THIOL:DISULFIDE INTERCHANGE PROTEIN DSBE"/>
    <property type="match status" value="1"/>
</dbReference>
<dbReference type="PANTHER" id="PTHR42852:SF13">
    <property type="entry name" value="PROTEIN DIPZ"/>
    <property type="match status" value="1"/>
</dbReference>
<evidence type="ECO:0000259" key="1">
    <source>
        <dbReference type="PROSITE" id="PS51352"/>
    </source>
</evidence>